<dbReference type="SUPFAM" id="SSF53850">
    <property type="entry name" value="Periplasmic binding protein-like II"/>
    <property type="match status" value="1"/>
</dbReference>
<dbReference type="GO" id="GO:0003700">
    <property type="term" value="F:DNA-binding transcription factor activity"/>
    <property type="evidence" value="ECO:0007669"/>
    <property type="project" value="InterPro"/>
</dbReference>
<organism evidence="6 7">
    <name type="scientific">Sodalis praecaptivus</name>
    <dbReference type="NCBI Taxonomy" id="1239307"/>
    <lineage>
        <taxon>Bacteria</taxon>
        <taxon>Pseudomonadati</taxon>
        <taxon>Pseudomonadota</taxon>
        <taxon>Gammaproteobacteria</taxon>
        <taxon>Enterobacterales</taxon>
        <taxon>Bruguierivoracaceae</taxon>
        <taxon>Sodalis</taxon>
    </lineage>
</organism>
<dbReference type="PROSITE" id="PS50931">
    <property type="entry name" value="HTH_LYSR"/>
    <property type="match status" value="1"/>
</dbReference>
<accession>W0HZ89</accession>
<dbReference type="Pfam" id="PF03466">
    <property type="entry name" value="LysR_substrate"/>
    <property type="match status" value="1"/>
</dbReference>
<dbReference type="InterPro" id="IPR005119">
    <property type="entry name" value="LysR_subst-bd"/>
</dbReference>
<dbReference type="InterPro" id="IPR036390">
    <property type="entry name" value="WH_DNA-bd_sf"/>
</dbReference>
<dbReference type="Gene3D" id="3.40.190.10">
    <property type="entry name" value="Periplasmic binding protein-like II"/>
    <property type="match status" value="2"/>
</dbReference>
<evidence type="ECO:0000313" key="7">
    <source>
        <dbReference type="Proteomes" id="UP000019028"/>
    </source>
</evidence>
<evidence type="ECO:0000259" key="5">
    <source>
        <dbReference type="PROSITE" id="PS50931"/>
    </source>
</evidence>
<keyword evidence="6" id="KW-0614">Plasmid</keyword>
<dbReference type="EMBL" id="CP006570">
    <property type="protein sequence ID" value="AHF79161.1"/>
    <property type="molecule type" value="Genomic_DNA"/>
</dbReference>
<proteinExistence type="inferred from homology"/>
<dbReference type="SUPFAM" id="SSF46785">
    <property type="entry name" value="Winged helix' DNA-binding domain"/>
    <property type="match status" value="1"/>
</dbReference>
<evidence type="ECO:0000256" key="2">
    <source>
        <dbReference type="ARBA" id="ARBA00023015"/>
    </source>
</evidence>
<sequence length="309" mass="33264">MTEPDLNLLIALDALLAEASVAGAARRLGLSASAMSRTLSRLRAVTGDPLLVRAGRRLVPTPYAEEIRPRTRQVLDKAHAILRPPTAELQLATLARTFILCTNEGFVEALGAPLIAAAAAAAPQVRLCFAPKPDKTAGMLRQRRVDLEIGVVGDTGPEIRLQALFYDRFVGLVRQGHPLARATSVTAAEYAACGHVVASRRGQRDGPVDAALFELGLQRNIVAVVPSFPAALAVALASDLVALVPASFISHHPMVQNHGAPPLLCAFELPVKTPGITVSQMWHPRFEVDPAHRWLRQLILAVCRQRMPE</sequence>
<reference evidence="6 7" key="1">
    <citation type="journal article" date="2014" name="Genome Biol. Evol.">
        <title>Genome degeneration and adaptation in a nascent stage of symbiosis.</title>
        <authorList>
            <person name="Oakeson K.F."/>
            <person name="Gil R."/>
            <person name="Clayton A.L."/>
            <person name="Dunn D.M."/>
            <person name="von Niederhausern A.C."/>
            <person name="Hamil C."/>
            <person name="Aoyagi A."/>
            <person name="Duval B."/>
            <person name="Baca A."/>
            <person name="Silva F.J."/>
            <person name="Vallier A."/>
            <person name="Jackson D.G."/>
            <person name="Latorre A."/>
            <person name="Weiss R.B."/>
            <person name="Heddi A."/>
            <person name="Moya A."/>
            <person name="Dale C."/>
        </authorList>
    </citation>
    <scope>NUCLEOTIDE SEQUENCE [LARGE SCALE GENOMIC DNA]</scope>
    <source>
        <strain evidence="6 7">HS1</strain>
        <plasmid evidence="7">Plasmid pHS1</plasmid>
    </source>
</reference>
<keyword evidence="7" id="KW-1185">Reference proteome</keyword>
<protein>
    <submittedName>
        <fullName evidence="6">LysR family transcriptional regulator</fullName>
    </submittedName>
</protein>
<dbReference type="Gene3D" id="1.10.10.10">
    <property type="entry name" value="Winged helix-like DNA-binding domain superfamily/Winged helix DNA-binding domain"/>
    <property type="match status" value="1"/>
</dbReference>
<dbReference type="PANTHER" id="PTHR30118">
    <property type="entry name" value="HTH-TYPE TRANSCRIPTIONAL REGULATOR LEUO-RELATED"/>
    <property type="match status" value="1"/>
</dbReference>
<dbReference type="InterPro" id="IPR036388">
    <property type="entry name" value="WH-like_DNA-bd_sf"/>
</dbReference>
<dbReference type="InterPro" id="IPR050389">
    <property type="entry name" value="LysR-type_TF"/>
</dbReference>
<dbReference type="OrthoDB" id="8717159at2"/>
<feature type="domain" description="HTH lysR-type" evidence="5">
    <location>
        <begin position="4"/>
        <end position="61"/>
    </location>
</feature>
<dbReference type="Pfam" id="PF00126">
    <property type="entry name" value="HTH_1"/>
    <property type="match status" value="1"/>
</dbReference>
<dbReference type="CDD" id="cd08460">
    <property type="entry name" value="PBP2_DntR_like_1"/>
    <property type="match status" value="1"/>
</dbReference>
<evidence type="ECO:0000256" key="1">
    <source>
        <dbReference type="ARBA" id="ARBA00009437"/>
    </source>
</evidence>
<comment type="similarity">
    <text evidence="1">Belongs to the LysR transcriptional regulatory family.</text>
</comment>
<dbReference type="AlphaFoldDB" id="W0HZ89"/>
<dbReference type="KEGG" id="sod:Sant_P0115"/>
<dbReference type="Proteomes" id="UP000019028">
    <property type="component" value="Plasmid pHS1"/>
</dbReference>
<keyword evidence="2" id="KW-0805">Transcription regulation</keyword>
<gene>
    <name evidence="6" type="ORF">Sant_P0115</name>
</gene>
<keyword evidence="4" id="KW-0804">Transcription</keyword>
<evidence type="ECO:0000256" key="3">
    <source>
        <dbReference type="ARBA" id="ARBA00023125"/>
    </source>
</evidence>
<dbReference type="RefSeq" id="WP_025424289.1">
    <property type="nucleotide sequence ID" value="NZ_CP006570.1"/>
</dbReference>
<dbReference type="PANTHER" id="PTHR30118:SF15">
    <property type="entry name" value="TRANSCRIPTIONAL REGULATORY PROTEIN"/>
    <property type="match status" value="1"/>
</dbReference>
<dbReference type="InterPro" id="IPR000847">
    <property type="entry name" value="LysR_HTH_N"/>
</dbReference>
<evidence type="ECO:0000256" key="4">
    <source>
        <dbReference type="ARBA" id="ARBA00023163"/>
    </source>
</evidence>
<dbReference type="PATRIC" id="fig|1239307.3.peg.4647"/>
<name>W0HZ89_9GAMM</name>
<dbReference type="GO" id="GO:0003677">
    <property type="term" value="F:DNA binding"/>
    <property type="evidence" value="ECO:0007669"/>
    <property type="project" value="UniProtKB-KW"/>
</dbReference>
<evidence type="ECO:0000313" key="6">
    <source>
        <dbReference type="EMBL" id="AHF79161.1"/>
    </source>
</evidence>
<geneLocation type="plasmid" evidence="6 7">
    <name>pHS1</name>
</geneLocation>
<dbReference type="HOGENOM" id="CLU_039613_39_3_6"/>
<keyword evidence="3" id="KW-0238">DNA-binding</keyword>